<feature type="transmembrane region" description="Helical" evidence="2">
    <location>
        <begin position="12"/>
        <end position="30"/>
    </location>
</feature>
<feature type="transmembrane region" description="Helical" evidence="2">
    <location>
        <begin position="220"/>
        <end position="240"/>
    </location>
</feature>
<dbReference type="InterPro" id="IPR036938">
    <property type="entry name" value="PAP2/HPO_sf"/>
</dbReference>
<feature type="transmembrane region" description="Helical" evidence="2">
    <location>
        <begin position="400"/>
        <end position="420"/>
    </location>
</feature>
<organism evidence="5 6">
    <name type="scientific">Paenibacillus gyeongsangnamensis</name>
    <dbReference type="NCBI Taxonomy" id="3388067"/>
    <lineage>
        <taxon>Bacteria</taxon>
        <taxon>Bacillati</taxon>
        <taxon>Bacillota</taxon>
        <taxon>Bacilli</taxon>
        <taxon>Bacillales</taxon>
        <taxon>Paenibacillaceae</taxon>
        <taxon>Paenibacillus</taxon>
    </lineage>
</organism>
<feature type="domain" description="VTT" evidence="4">
    <location>
        <begin position="30"/>
        <end position="155"/>
    </location>
</feature>
<dbReference type="PANTHER" id="PTHR42709:SF9">
    <property type="entry name" value="ALKALINE PHOSPHATASE LIKE PROTEIN"/>
    <property type="match status" value="1"/>
</dbReference>
<feature type="domain" description="Phosphatidic acid phosphatase type 2/haloperoxidase" evidence="3">
    <location>
        <begin position="335"/>
        <end position="409"/>
    </location>
</feature>
<evidence type="ECO:0000259" key="3">
    <source>
        <dbReference type="Pfam" id="PF01569"/>
    </source>
</evidence>
<dbReference type="PANTHER" id="PTHR42709">
    <property type="entry name" value="ALKALINE PHOSPHATASE LIKE PROTEIN"/>
    <property type="match status" value="1"/>
</dbReference>
<dbReference type="Pfam" id="PF01569">
    <property type="entry name" value="PAP2"/>
    <property type="match status" value="1"/>
</dbReference>
<evidence type="ECO:0000313" key="5">
    <source>
        <dbReference type="EMBL" id="MCZ8515077.1"/>
    </source>
</evidence>
<protein>
    <submittedName>
        <fullName evidence="5">Bifunctional DedA family/phosphatase PAP2 family protein</fullName>
    </submittedName>
</protein>
<dbReference type="Gene3D" id="1.20.144.10">
    <property type="entry name" value="Phosphatidic acid phosphatase type 2/haloperoxidase"/>
    <property type="match status" value="1"/>
</dbReference>
<feature type="transmembrane region" description="Helical" evidence="2">
    <location>
        <begin position="274"/>
        <end position="295"/>
    </location>
</feature>
<dbReference type="InterPro" id="IPR000326">
    <property type="entry name" value="PAP2/HPO"/>
</dbReference>
<feature type="transmembrane region" description="Helical" evidence="2">
    <location>
        <begin position="338"/>
        <end position="358"/>
    </location>
</feature>
<dbReference type="RefSeq" id="WP_269883606.1">
    <property type="nucleotide sequence ID" value="NZ_JAQAGZ010000015.1"/>
</dbReference>
<comment type="similarity">
    <text evidence="1">Belongs to the DedA family.</text>
</comment>
<feature type="transmembrane region" description="Helical" evidence="2">
    <location>
        <begin position="169"/>
        <end position="190"/>
    </location>
</feature>
<accession>A0ABT4QE52</accession>
<name>A0ABT4QE52_9BACL</name>
<keyword evidence="2" id="KW-0812">Transmembrane</keyword>
<dbReference type="Proteomes" id="UP001527882">
    <property type="component" value="Unassembled WGS sequence"/>
</dbReference>
<dbReference type="Pfam" id="PF09335">
    <property type="entry name" value="VTT_dom"/>
    <property type="match status" value="1"/>
</dbReference>
<keyword evidence="2" id="KW-0472">Membrane</keyword>
<feature type="transmembrane region" description="Helical" evidence="2">
    <location>
        <begin position="50"/>
        <end position="72"/>
    </location>
</feature>
<gene>
    <name evidence="5" type="ORF">O9H85_22170</name>
</gene>
<feature type="transmembrane region" description="Helical" evidence="2">
    <location>
        <begin position="370"/>
        <end position="388"/>
    </location>
</feature>
<keyword evidence="2" id="KW-1133">Transmembrane helix</keyword>
<sequence length="430" mass="49085">MVHFIQHLMDQYGYYVLGIIMMLELLALPFPGEVFMTYTGLMVFQGHLNWVLSIMTAGLGASVGMTISYWIGYKLGIPFFEKHGSKVHLGPDKLKKTSQWFERYGNKLLIIAYYIPGIRHFTGYFSGITRMPFRTFMIYSYSGAILWTGTFISLGKILGPKWEQFHHTITKYLLIAGIIAAAIFVLVYLYKKYRKQLYDKAVMSLNKGIKTFHTLGRIRLLLLISFGAFLALFILMAGLVQDFLSNEFADFDTVASYIVHAVFDESWAAWMNGFSYLASLQLLLAIAVLTLIWILLTRKDRMLEAGFLLFVIIVGELWDEGLRRFFHRAGPTNLLESFPSEQTLITVIVIGFVSFLIARHVRIAWIQTGAGIILIVVSLLVGISRIYFDIQYPSDVVAGYVFGGVWLSLNIVLLEIFRFIRNNKMNFSVH</sequence>
<evidence type="ECO:0000259" key="4">
    <source>
        <dbReference type="Pfam" id="PF09335"/>
    </source>
</evidence>
<evidence type="ECO:0000313" key="6">
    <source>
        <dbReference type="Proteomes" id="UP001527882"/>
    </source>
</evidence>
<evidence type="ECO:0000256" key="1">
    <source>
        <dbReference type="ARBA" id="ARBA00010792"/>
    </source>
</evidence>
<feature type="transmembrane region" description="Helical" evidence="2">
    <location>
        <begin position="302"/>
        <end position="318"/>
    </location>
</feature>
<comment type="caution">
    <text evidence="5">The sequence shown here is derived from an EMBL/GenBank/DDBJ whole genome shotgun (WGS) entry which is preliminary data.</text>
</comment>
<proteinExistence type="inferred from homology"/>
<reference evidence="5 6" key="1">
    <citation type="submission" date="2022-12" db="EMBL/GenBank/DDBJ databases">
        <title>Draft genome sequence of Paenibacillus sp. dW9.</title>
        <authorList>
            <person name="Choi E.-W."/>
            <person name="Kim D.-U."/>
        </authorList>
    </citation>
    <scope>NUCLEOTIDE SEQUENCE [LARGE SCALE GENOMIC DNA]</scope>
    <source>
        <strain evidence="6">dW9</strain>
    </source>
</reference>
<keyword evidence="6" id="KW-1185">Reference proteome</keyword>
<dbReference type="EMBL" id="JAQAGZ010000015">
    <property type="protein sequence ID" value="MCZ8515077.1"/>
    <property type="molecule type" value="Genomic_DNA"/>
</dbReference>
<dbReference type="SUPFAM" id="SSF48317">
    <property type="entry name" value="Acid phosphatase/Vanadium-dependent haloperoxidase"/>
    <property type="match status" value="1"/>
</dbReference>
<dbReference type="InterPro" id="IPR051311">
    <property type="entry name" value="DedA_domain"/>
</dbReference>
<dbReference type="CDD" id="cd03392">
    <property type="entry name" value="PAP2_like_2"/>
    <property type="match status" value="1"/>
</dbReference>
<dbReference type="InterPro" id="IPR032816">
    <property type="entry name" value="VTT_dom"/>
</dbReference>
<evidence type="ECO:0000256" key="2">
    <source>
        <dbReference type="SAM" id="Phobius"/>
    </source>
</evidence>
<feature type="transmembrane region" description="Helical" evidence="2">
    <location>
        <begin position="136"/>
        <end position="157"/>
    </location>
</feature>